<evidence type="ECO:0000256" key="6">
    <source>
        <dbReference type="ARBA" id="ARBA00023136"/>
    </source>
</evidence>
<dbReference type="PANTHER" id="PTHR13301">
    <property type="entry name" value="X-BOX TRANSCRIPTION FACTOR-RELATED"/>
    <property type="match status" value="1"/>
</dbReference>
<dbReference type="EMBL" id="JBFOLJ010000019">
    <property type="protein sequence ID" value="KAL2463712.1"/>
    <property type="molecule type" value="Genomic_DNA"/>
</dbReference>
<feature type="active site" evidence="8">
    <location>
        <position position="454"/>
    </location>
</feature>
<evidence type="ECO:0000256" key="1">
    <source>
        <dbReference type="ARBA" id="ARBA00004127"/>
    </source>
</evidence>
<feature type="binding site" evidence="9">
    <location>
        <position position="112"/>
    </location>
    <ligand>
        <name>UDP-alpha-D-glucose</name>
        <dbReference type="ChEBI" id="CHEBI:58885"/>
    </ligand>
</feature>
<keyword evidence="2" id="KW-0328">Glycosyltransferase</keyword>
<feature type="active site" evidence="8">
    <location>
        <position position="142"/>
    </location>
</feature>
<keyword evidence="5 11" id="KW-1133">Transmembrane helix</keyword>
<evidence type="ECO:0000256" key="5">
    <source>
        <dbReference type="ARBA" id="ARBA00022989"/>
    </source>
</evidence>
<evidence type="ECO:0000256" key="2">
    <source>
        <dbReference type="ARBA" id="ARBA00022676"/>
    </source>
</evidence>
<comment type="caution">
    <text evidence="12">The sequence shown here is derived from an EMBL/GenBank/DDBJ whole genome shotgun (WGS) entry which is preliminary data.</text>
</comment>
<dbReference type="Proteomes" id="UP001604277">
    <property type="component" value="Unassembled WGS sequence"/>
</dbReference>
<feature type="transmembrane region" description="Helical" evidence="11">
    <location>
        <begin position="716"/>
        <end position="740"/>
    </location>
</feature>
<evidence type="ECO:0000256" key="9">
    <source>
        <dbReference type="PIRSR" id="PIRSR605150-2"/>
    </source>
</evidence>
<dbReference type="InterPro" id="IPR005150">
    <property type="entry name" value="Cellulose_synth"/>
</dbReference>
<name>A0ABD1PIG8_9LAMI</name>
<organism evidence="12 13">
    <name type="scientific">Forsythia ovata</name>
    <dbReference type="NCBI Taxonomy" id="205694"/>
    <lineage>
        <taxon>Eukaryota</taxon>
        <taxon>Viridiplantae</taxon>
        <taxon>Streptophyta</taxon>
        <taxon>Embryophyta</taxon>
        <taxon>Tracheophyta</taxon>
        <taxon>Spermatophyta</taxon>
        <taxon>Magnoliopsida</taxon>
        <taxon>eudicotyledons</taxon>
        <taxon>Gunneridae</taxon>
        <taxon>Pentapetalae</taxon>
        <taxon>asterids</taxon>
        <taxon>lamiids</taxon>
        <taxon>Lamiales</taxon>
        <taxon>Oleaceae</taxon>
        <taxon>Forsythieae</taxon>
        <taxon>Forsythia</taxon>
    </lineage>
</organism>
<feature type="binding site" evidence="9">
    <location>
        <position position="142"/>
    </location>
    <ligand>
        <name>UDP-alpha-D-glucose</name>
        <dbReference type="ChEBI" id="CHEBI:58885"/>
    </ligand>
</feature>
<sequence>MENSLPLNLCRVKKTNLIINRLHIFTHGFALLALIYYRTTFLFQIIKIGDKNTPFLPHVLVFFSELILSFLWLLSQAFQWNPLSRKVFPERLPGNDKLPSIDVFICTTNPIKEPSVDVMNTVISAMAMEYPADKLHVYLSDDGGSSVTFQAVKEAWKFSKWWIPFCRKYEVKTRCPEAYFSADENEEGNGNGKFSSIEFIAEKKKIEEKYEEFKRSILKVIENTSSFTSRDHDPVIQVINDANCGLDSDETEMPLLVYVAREKRSSHPHHFKAGALNVLLRVSGLISNSPYILVLDCDMYCNDPTSARQAMCFFLDSKVSPKLGFVQFPQKFHNISESDIYDSQLRYVWPKWEGVDGVRGPLLSGTGFYIKREALYGTSNIQEDVDLVQLQKSFGPSSEFNKSLQRIYKPNALKDGEFSDVLLKEINFVASCTCDNHTKWGKEVGFRYFSVVEDYFTGFNLHCDGWISVYLDPARPCFLGAGTTNLNEIFSQQIRWTVGLVEVAVSRFSPLIYGPLRMSTLQSMCYAELAYDPFFFLPLYCLAIIPQLCLLHGIPLYPEVSNPFFIVFSFLFLSSQLKHIQEVFSSGDSIQSWAIEQRMWMLRSLTCYVYGTLNAILERIGLREASFLPTNKAVNEEQSKRYRMGIYDFQASVLLIAPLCTLYILNLFAFIVGVAKIFHIQQANEMFIQVFIPLFGLIINYPLFEGMFLRKDDGRIAPSVALLSAALCIVILSFGSLILVY</sequence>
<evidence type="ECO:0000256" key="11">
    <source>
        <dbReference type="SAM" id="Phobius"/>
    </source>
</evidence>
<evidence type="ECO:0000256" key="7">
    <source>
        <dbReference type="ARBA" id="ARBA00023316"/>
    </source>
</evidence>
<evidence type="ECO:0000256" key="8">
    <source>
        <dbReference type="PIRSR" id="PIRSR605150-1"/>
    </source>
</evidence>
<feature type="binding site" evidence="10">
    <location>
        <position position="296"/>
    </location>
    <ligand>
        <name>Mn(2+)</name>
        <dbReference type="ChEBI" id="CHEBI:29035"/>
    </ligand>
</feature>
<dbReference type="AlphaFoldDB" id="A0ABD1PIG8"/>
<feature type="transmembrane region" description="Helical" evidence="11">
    <location>
        <begin position="55"/>
        <end position="74"/>
    </location>
</feature>
<evidence type="ECO:0000256" key="3">
    <source>
        <dbReference type="ARBA" id="ARBA00022679"/>
    </source>
</evidence>
<protein>
    <submittedName>
        <fullName evidence="12">Cellulose synthase-like protein G2</fullName>
    </submittedName>
</protein>
<evidence type="ECO:0000313" key="12">
    <source>
        <dbReference type="EMBL" id="KAL2463712.1"/>
    </source>
</evidence>
<dbReference type="InterPro" id="IPR029044">
    <property type="entry name" value="Nucleotide-diphossugar_trans"/>
</dbReference>
<dbReference type="Pfam" id="PF03552">
    <property type="entry name" value="Cellulose_synt"/>
    <property type="match status" value="2"/>
</dbReference>
<dbReference type="FunFam" id="3.90.550.10:FF:000194">
    <property type="entry name" value="Cellulose synthase-like protein G2 isoform A"/>
    <property type="match status" value="1"/>
</dbReference>
<feature type="transmembrane region" description="Helical" evidence="11">
    <location>
        <begin position="686"/>
        <end position="704"/>
    </location>
</feature>
<reference evidence="13" key="1">
    <citation type="submission" date="2024-07" db="EMBL/GenBank/DDBJ databases">
        <title>Two chromosome-level genome assemblies of Korean endemic species Abeliophyllum distichum and Forsythia ovata (Oleaceae).</title>
        <authorList>
            <person name="Jang H."/>
        </authorList>
    </citation>
    <scope>NUCLEOTIDE SEQUENCE [LARGE SCALE GENOMIC DNA]</scope>
</reference>
<dbReference type="SUPFAM" id="SSF53448">
    <property type="entry name" value="Nucleotide-diphospho-sugar transferases"/>
    <property type="match status" value="1"/>
</dbReference>
<feature type="binding site" evidence="10">
    <location>
        <position position="272"/>
    </location>
    <ligand>
        <name>Mn(2+)</name>
        <dbReference type="ChEBI" id="CHEBI:29035"/>
    </ligand>
</feature>
<feature type="binding site" evidence="9">
    <location>
        <position position="113"/>
    </location>
    <ligand>
        <name>UDP-alpha-D-glucose</name>
        <dbReference type="ChEBI" id="CHEBI:58885"/>
    </ligand>
</feature>
<dbReference type="GO" id="GO:0016757">
    <property type="term" value="F:glycosyltransferase activity"/>
    <property type="evidence" value="ECO:0007669"/>
    <property type="project" value="UniProtKB-KW"/>
</dbReference>
<keyword evidence="6 11" id="KW-0472">Membrane</keyword>
<proteinExistence type="predicted"/>
<evidence type="ECO:0000256" key="4">
    <source>
        <dbReference type="ARBA" id="ARBA00022692"/>
    </source>
</evidence>
<gene>
    <name evidence="12" type="ORF">Fot_53368</name>
</gene>
<keyword evidence="13" id="KW-1185">Reference proteome</keyword>
<evidence type="ECO:0000313" key="13">
    <source>
        <dbReference type="Proteomes" id="UP001604277"/>
    </source>
</evidence>
<dbReference type="GO" id="GO:0012505">
    <property type="term" value="C:endomembrane system"/>
    <property type="evidence" value="ECO:0007669"/>
    <property type="project" value="UniProtKB-SubCell"/>
</dbReference>
<dbReference type="GO" id="GO:0071555">
    <property type="term" value="P:cell wall organization"/>
    <property type="evidence" value="ECO:0007669"/>
    <property type="project" value="UniProtKB-KW"/>
</dbReference>
<dbReference type="Gene3D" id="3.90.550.10">
    <property type="entry name" value="Spore Coat Polysaccharide Biosynthesis Protein SpsA, Chain A"/>
    <property type="match status" value="2"/>
</dbReference>
<accession>A0ABD1PIG8</accession>
<keyword evidence="4 11" id="KW-0812">Transmembrane</keyword>
<evidence type="ECO:0000256" key="10">
    <source>
        <dbReference type="PIRSR" id="PIRSR605150-3"/>
    </source>
</evidence>
<feature type="transmembrane region" description="Helical" evidence="11">
    <location>
        <begin position="651"/>
        <end position="674"/>
    </location>
</feature>
<feature type="transmembrane region" description="Helical" evidence="11">
    <location>
        <begin position="24"/>
        <end position="43"/>
    </location>
</feature>
<comment type="subcellular location">
    <subcellularLocation>
        <location evidence="1">Endomembrane system</location>
        <topology evidence="1">Multi-pass membrane protein</topology>
    </subcellularLocation>
</comment>
<keyword evidence="3" id="KW-0808">Transferase</keyword>
<keyword evidence="7" id="KW-0961">Cell wall biogenesis/degradation</keyword>